<dbReference type="InterPro" id="IPR006130">
    <property type="entry name" value="Asp/Orn_carbamoylTrfase"/>
</dbReference>
<dbReference type="EC" id="2.1.3.2" evidence="7"/>
<comment type="similarity">
    <text evidence="2 7">Belongs to the aspartate/ornithine carbamoyltransferase superfamily. ATCase family.</text>
</comment>
<dbReference type="GO" id="GO:0006207">
    <property type="term" value="P:'de novo' pyrimidine nucleobase biosynthetic process"/>
    <property type="evidence" value="ECO:0007669"/>
    <property type="project" value="InterPro"/>
</dbReference>
<dbReference type="Pfam" id="PF02729">
    <property type="entry name" value="OTCace_N"/>
    <property type="match status" value="1"/>
</dbReference>
<evidence type="ECO:0000256" key="4">
    <source>
        <dbReference type="ARBA" id="ARBA00022975"/>
    </source>
</evidence>
<dbReference type="GO" id="GO:0016597">
    <property type="term" value="F:amino acid binding"/>
    <property type="evidence" value="ECO:0007669"/>
    <property type="project" value="InterPro"/>
</dbReference>
<dbReference type="NCBIfam" id="NF002032">
    <property type="entry name" value="PRK00856.1"/>
    <property type="match status" value="1"/>
</dbReference>
<evidence type="ECO:0000256" key="5">
    <source>
        <dbReference type="ARBA" id="ARBA00043884"/>
    </source>
</evidence>
<feature type="domain" description="Aspartate/ornithine carbamoyltransferase Asp/Orn-binding" evidence="8">
    <location>
        <begin position="170"/>
        <end position="334"/>
    </location>
</feature>
<gene>
    <name evidence="7" type="primary">pyrB</name>
    <name evidence="10" type="ORF">TQ37_06250</name>
</gene>
<evidence type="ECO:0000256" key="2">
    <source>
        <dbReference type="ARBA" id="ARBA00008896"/>
    </source>
</evidence>
<feature type="binding site" evidence="7">
    <location>
        <position position="110"/>
    </location>
    <ligand>
        <name>carbamoyl phosphate</name>
        <dbReference type="ChEBI" id="CHEBI:58228"/>
    </ligand>
</feature>
<feature type="binding site" evidence="7">
    <location>
        <position position="146"/>
    </location>
    <ligand>
        <name>carbamoyl phosphate</name>
        <dbReference type="ChEBI" id="CHEBI:58228"/>
    </ligand>
</feature>
<dbReference type="HAMAP" id="MF_00001">
    <property type="entry name" value="Asp_carb_tr"/>
    <property type="match status" value="1"/>
</dbReference>
<protein>
    <recommendedName>
        <fullName evidence="7">Aspartate carbamoyltransferase</fullName>
        <ecNumber evidence="7">2.1.3.2</ecNumber>
    </recommendedName>
    <alternativeName>
        <fullName evidence="7">Aspartate transcarbamylase</fullName>
        <shortName evidence="7">ATCase</shortName>
    </alternativeName>
</protein>
<accession>A0A0G8AU83</accession>
<keyword evidence="4 7" id="KW-0665">Pyrimidine biosynthesis</keyword>
<dbReference type="PANTHER" id="PTHR45753:SF6">
    <property type="entry name" value="ASPARTATE CARBAMOYLTRANSFERASE"/>
    <property type="match status" value="1"/>
</dbReference>
<dbReference type="Gene3D" id="3.40.50.1370">
    <property type="entry name" value="Aspartate/ornithine carbamoyltransferase"/>
    <property type="match status" value="2"/>
</dbReference>
<reference evidence="10 11" key="1">
    <citation type="submission" date="2015-02" db="EMBL/GenBank/DDBJ databases">
        <authorList>
            <person name="Slaby B."/>
            <person name="Hentschel U."/>
        </authorList>
    </citation>
    <scope>NUCLEOTIDE SEQUENCE [LARGE SCALE GENOMIC DNA]</scope>
    <source>
        <strain evidence="10">15L</strain>
    </source>
</reference>
<comment type="subunit">
    <text evidence="7">Heterododecamer (2C3:3R2) of six catalytic PyrB chains organized as two trimers (C3), and six regulatory PyrI chains organized as three dimers (R2).</text>
</comment>
<dbReference type="NCBIfam" id="TIGR00670">
    <property type="entry name" value="asp_carb_tr"/>
    <property type="match status" value="1"/>
</dbReference>
<dbReference type="EMBL" id="JYFQ01000125">
    <property type="protein sequence ID" value="KKZ11940.1"/>
    <property type="molecule type" value="Genomic_DNA"/>
</dbReference>
<feature type="binding site" evidence="7">
    <location>
        <position position="254"/>
    </location>
    <ligand>
        <name>L-aspartate</name>
        <dbReference type="ChEBI" id="CHEBI:29991"/>
    </ligand>
</feature>
<name>A0A0G8AU83_9SYNE</name>
<feature type="binding site" evidence="7">
    <location>
        <position position="143"/>
    </location>
    <ligand>
        <name>carbamoyl phosphate</name>
        <dbReference type="ChEBI" id="CHEBI:58228"/>
    </ligand>
</feature>
<dbReference type="PANTHER" id="PTHR45753">
    <property type="entry name" value="ORNITHINE CARBAMOYLTRANSFERASE, MITOCHONDRIAL"/>
    <property type="match status" value="1"/>
</dbReference>
<evidence type="ECO:0000256" key="1">
    <source>
        <dbReference type="ARBA" id="ARBA00004852"/>
    </source>
</evidence>
<dbReference type="Proteomes" id="UP000035037">
    <property type="component" value="Unassembled WGS sequence"/>
</dbReference>
<dbReference type="InterPro" id="IPR002082">
    <property type="entry name" value="Asp_carbamoyltransf"/>
</dbReference>
<reference evidence="10 11" key="2">
    <citation type="submission" date="2015-05" db="EMBL/GenBank/DDBJ databases">
        <title>Lifestyle Evolution in Cyanobacterial Symbionts of Sponges.</title>
        <authorList>
            <person name="Burgsdorf I."/>
            <person name="Slaby B.M."/>
            <person name="Handley K.M."/>
            <person name="Haber M."/>
            <person name="Blom J."/>
            <person name="Marshall C.W."/>
            <person name="Gilbert J.A."/>
            <person name="Hentschel U."/>
            <person name="Steindler L."/>
        </authorList>
    </citation>
    <scope>NUCLEOTIDE SEQUENCE [LARGE SCALE GENOMIC DNA]</scope>
    <source>
        <strain evidence="10">15L</strain>
    </source>
</reference>
<keyword evidence="3 7" id="KW-0808">Transferase</keyword>
<dbReference type="GO" id="GO:0005829">
    <property type="term" value="C:cytosol"/>
    <property type="evidence" value="ECO:0007669"/>
    <property type="project" value="TreeGrafter"/>
</dbReference>
<dbReference type="AlphaFoldDB" id="A0A0G8AU83"/>
<feature type="binding site" evidence="7">
    <location>
        <position position="60"/>
    </location>
    <ligand>
        <name>carbamoyl phosphate</name>
        <dbReference type="ChEBI" id="CHEBI:58228"/>
    </ligand>
</feature>
<dbReference type="PRINTS" id="PR00101">
    <property type="entry name" value="ATCASE"/>
</dbReference>
<dbReference type="GO" id="GO:0004070">
    <property type="term" value="F:aspartate carbamoyltransferase activity"/>
    <property type="evidence" value="ECO:0007669"/>
    <property type="project" value="UniProtKB-UniRule"/>
</dbReference>
<dbReference type="GO" id="GO:0006520">
    <property type="term" value="P:amino acid metabolic process"/>
    <property type="evidence" value="ECO:0007669"/>
    <property type="project" value="InterPro"/>
</dbReference>
<feature type="domain" description="Aspartate/ornithine carbamoyltransferase carbamoyl-P binding" evidence="9">
    <location>
        <begin position="8"/>
        <end position="155"/>
    </location>
</feature>
<dbReference type="GO" id="GO:0044205">
    <property type="term" value="P:'de novo' UMP biosynthetic process"/>
    <property type="evidence" value="ECO:0007669"/>
    <property type="project" value="UniProtKB-UniRule"/>
</dbReference>
<comment type="function">
    <text evidence="5 7">Catalyzes the condensation of carbamoyl phosphate and aspartate to form carbamoyl aspartate and inorganic phosphate, the committed step in the de novo pyrimidine nucleotide biosynthesis pathway.</text>
</comment>
<feature type="binding site" evidence="7">
    <location>
        <position position="183"/>
    </location>
    <ligand>
        <name>L-aspartate</name>
        <dbReference type="ChEBI" id="CHEBI:29991"/>
    </ligand>
</feature>
<evidence type="ECO:0000256" key="6">
    <source>
        <dbReference type="ARBA" id="ARBA00048859"/>
    </source>
</evidence>
<dbReference type="Pfam" id="PF00185">
    <property type="entry name" value="OTCace"/>
    <property type="match status" value="1"/>
</dbReference>
<feature type="binding site" evidence="7">
    <location>
        <position position="295"/>
    </location>
    <ligand>
        <name>carbamoyl phosphate</name>
        <dbReference type="ChEBI" id="CHEBI:58228"/>
    </ligand>
</feature>
<comment type="catalytic activity">
    <reaction evidence="6 7">
        <text>carbamoyl phosphate + L-aspartate = N-carbamoyl-L-aspartate + phosphate + H(+)</text>
        <dbReference type="Rhea" id="RHEA:20013"/>
        <dbReference type="ChEBI" id="CHEBI:15378"/>
        <dbReference type="ChEBI" id="CHEBI:29991"/>
        <dbReference type="ChEBI" id="CHEBI:32814"/>
        <dbReference type="ChEBI" id="CHEBI:43474"/>
        <dbReference type="ChEBI" id="CHEBI:58228"/>
        <dbReference type="EC" id="2.1.3.2"/>
    </reaction>
</comment>
<sequence>MNNHWSHRHLLDLAVLTQQDFELVLELAERFRAIPSQGPRRLPALQGRLVATLFFETSTRTRNSFEIAARRLSADVASFAPASSALMKGESLLDTALTYAAMGAELLVVRHGSSGVPGAVARDLEAMGHRVAVLNAGDGLHSHPSQALLDLFTLARHFAPRQPTMQALAGRTIAIVGDILHSRVARSNLWALSAAGATIHLCGPSALLPGCFADFLAAMPPGCNPDPIPHRGAVHLFRNLDEALTDVDAVITLRLQKERAQRHLLTNLEDYHRAYGITHARLERCRAGAPVLHPGPVNRDVELSSRLLAEPQRCLVNRQVSHGIPIRMALLYLLATTLER</sequence>
<evidence type="ECO:0000259" key="8">
    <source>
        <dbReference type="Pfam" id="PF00185"/>
    </source>
</evidence>
<comment type="caution">
    <text evidence="10">The sequence shown here is derived from an EMBL/GenBank/DDBJ whole genome shotgun (WGS) entry which is preliminary data.</text>
</comment>
<proteinExistence type="inferred from homology"/>
<feature type="binding site" evidence="7">
    <location>
        <position position="88"/>
    </location>
    <ligand>
        <name>L-aspartate</name>
        <dbReference type="ChEBI" id="CHEBI:29991"/>
    </ligand>
</feature>
<dbReference type="PATRIC" id="fig|1608419.3.peg.327"/>
<evidence type="ECO:0000256" key="7">
    <source>
        <dbReference type="HAMAP-Rule" id="MF_00001"/>
    </source>
</evidence>
<feature type="binding site" evidence="7">
    <location>
        <position position="296"/>
    </location>
    <ligand>
        <name>carbamoyl phosphate</name>
        <dbReference type="ChEBI" id="CHEBI:58228"/>
    </ligand>
</feature>
<evidence type="ECO:0000256" key="3">
    <source>
        <dbReference type="ARBA" id="ARBA00022679"/>
    </source>
</evidence>
<dbReference type="UniPathway" id="UPA00070">
    <property type="reaction ID" value="UER00116"/>
</dbReference>
<evidence type="ECO:0000313" key="11">
    <source>
        <dbReference type="Proteomes" id="UP000035037"/>
    </source>
</evidence>
<evidence type="ECO:0000313" key="10">
    <source>
        <dbReference type="EMBL" id="KKZ11940.1"/>
    </source>
</evidence>
<comment type="pathway">
    <text evidence="1 7">Pyrimidine metabolism; UMP biosynthesis via de novo pathway; (S)-dihydroorotate from bicarbonate: step 2/3.</text>
</comment>
<dbReference type="InterPro" id="IPR006132">
    <property type="entry name" value="Asp/Orn_carbamoyltranf_P-bd"/>
</dbReference>
<dbReference type="InterPro" id="IPR036901">
    <property type="entry name" value="Asp/Orn_carbamoylTrfase_sf"/>
</dbReference>
<organism evidence="10 11">
    <name type="scientific">Candidatus Synechococcus spongiarum 15L</name>
    <dbReference type="NCBI Taxonomy" id="1608419"/>
    <lineage>
        <taxon>Bacteria</taxon>
        <taxon>Bacillati</taxon>
        <taxon>Cyanobacteriota</taxon>
        <taxon>Cyanophyceae</taxon>
        <taxon>Synechococcales</taxon>
        <taxon>Synechococcaceae</taxon>
        <taxon>Synechococcus</taxon>
    </lineage>
</organism>
<dbReference type="InterPro" id="IPR006131">
    <property type="entry name" value="Asp_carbamoyltransf_Asp/Orn-bd"/>
</dbReference>
<dbReference type="SUPFAM" id="SSF53671">
    <property type="entry name" value="Aspartate/ornithine carbamoyltransferase"/>
    <property type="match status" value="1"/>
</dbReference>
<evidence type="ECO:0000259" key="9">
    <source>
        <dbReference type="Pfam" id="PF02729"/>
    </source>
</evidence>
<dbReference type="PRINTS" id="PR00100">
    <property type="entry name" value="AOTCASE"/>
</dbReference>
<dbReference type="PROSITE" id="PS00097">
    <property type="entry name" value="CARBAMOYLTRANSFERASE"/>
    <property type="match status" value="1"/>
</dbReference>
<feature type="binding site" evidence="7">
    <location>
        <position position="61"/>
    </location>
    <ligand>
        <name>carbamoyl phosphate</name>
        <dbReference type="ChEBI" id="CHEBI:58228"/>
    </ligand>
</feature>